<keyword evidence="1" id="KW-0812">Transmembrane</keyword>
<feature type="transmembrane region" description="Helical" evidence="1">
    <location>
        <begin position="26"/>
        <end position="59"/>
    </location>
</feature>
<evidence type="ECO:0000313" key="3">
    <source>
        <dbReference type="Proteomes" id="UP001597176"/>
    </source>
</evidence>
<organism evidence="2 3">
    <name type="scientific">Methylobacterium marchantiae</name>
    <dbReference type="NCBI Taxonomy" id="600331"/>
    <lineage>
        <taxon>Bacteria</taxon>
        <taxon>Pseudomonadati</taxon>
        <taxon>Pseudomonadota</taxon>
        <taxon>Alphaproteobacteria</taxon>
        <taxon>Hyphomicrobiales</taxon>
        <taxon>Methylobacteriaceae</taxon>
        <taxon>Methylobacterium</taxon>
    </lineage>
</organism>
<name>A0ABW3WXN8_9HYPH</name>
<comment type="caution">
    <text evidence="2">The sequence shown here is derived from an EMBL/GenBank/DDBJ whole genome shotgun (WGS) entry which is preliminary data.</text>
</comment>
<gene>
    <name evidence="2" type="ORF">ACFQ4G_08950</name>
</gene>
<dbReference type="RefSeq" id="WP_238207600.1">
    <property type="nucleotide sequence ID" value="NZ_JBHTND010000009.1"/>
</dbReference>
<keyword evidence="1" id="KW-1133">Transmembrane helix</keyword>
<dbReference type="Proteomes" id="UP001597176">
    <property type="component" value="Unassembled WGS sequence"/>
</dbReference>
<dbReference type="EMBL" id="JBHTND010000009">
    <property type="protein sequence ID" value="MFD1301710.1"/>
    <property type="molecule type" value="Genomic_DNA"/>
</dbReference>
<protein>
    <submittedName>
        <fullName evidence="2">Uncharacterized protein</fullName>
    </submittedName>
</protein>
<accession>A0ABW3WXN8</accession>
<evidence type="ECO:0000313" key="2">
    <source>
        <dbReference type="EMBL" id="MFD1301710.1"/>
    </source>
</evidence>
<keyword evidence="1" id="KW-0472">Membrane</keyword>
<sequence length="85" mass="8604">MPKPVVPKVRLGAGGEPPHPNDGPTYLVVGASIMAAIGTGALAGLGAAVIAGIATLIVLGGLYTIAARLWGWPPLRWDAIPFIIP</sequence>
<reference evidence="3" key="1">
    <citation type="journal article" date="2019" name="Int. J. Syst. Evol. Microbiol.">
        <title>The Global Catalogue of Microorganisms (GCM) 10K type strain sequencing project: providing services to taxonomists for standard genome sequencing and annotation.</title>
        <authorList>
            <consortium name="The Broad Institute Genomics Platform"/>
            <consortium name="The Broad Institute Genome Sequencing Center for Infectious Disease"/>
            <person name="Wu L."/>
            <person name="Ma J."/>
        </authorList>
    </citation>
    <scope>NUCLEOTIDE SEQUENCE [LARGE SCALE GENOMIC DNA]</scope>
    <source>
        <strain evidence="3">CCUG 56108</strain>
    </source>
</reference>
<evidence type="ECO:0000256" key="1">
    <source>
        <dbReference type="SAM" id="Phobius"/>
    </source>
</evidence>
<keyword evidence="3" id="KW-1185">Reference proteome</keyword>
<proteinExistence type="predicted"/>